<comment type="caution">
    <text evidence="3">The sequence shown here is derived from an EMBL/GenBank/DDBJ whole genome shotgun (WGS) entry which is preliminary data.</text>
</comment>
<gene>
    <name evidence="3" type="ORF">D915_001883</name>
</gene>
<reference evidence="3" key="1">
    <citation type="submission" date="2019-03" db="EMBL/GenBank/DDBJ databases">
        <title>Improved annotation for the trematode Fasciola hepatica.</title>
        <authorList>
            <person name="Choi Y.-J."/>
            <person name="Martin J."/>
            <person name="Mitreva M."/>
        </authorList>
    </citation>
    <scope>NUCLEOTIDE SEQUENCE [LARGE SCALE GENOMIC DNA]</scope>
</reference>
<feature type="region of interest" description="Disordered" evidence="1">
    <location>
        <begin position="2240"/>
        <end position="2265"/>
    </location>
</feature>
<evidence type="ECO:0000313" key="4">
    <source>
        <dbReference type="Proteomes" id="UP000230066"/>
    </source>
</evidence>
<organism evidence="3 4">
    <name type="scientific">Fasciola hepatica</name>
    <name type="common">Liver fluke</name>
    <dbReference type="NCBI Taxonomy" id="6192"/>
    <lineage>
        <taxon>Eukaryota</taxon>
        <taxon>Metazoa</taxon>
        <taxon>Spiralia</taxon>
        <taxon>Lophotrochozoa</taxon>
        <taxon>Platyhelminthes</taxon>
        <taxon>Trematoda</taxon>
        <taxon>Digenea</taxon>
        <taxon>Plagiorchiida</taxon>
        <taxon>Echinostomata</taxon>
        <taxon>Echinostomatoidea</taxon>
        <taxon>Fasciolidae</taxon>
        <taxon>Fasciola</taxon>
    </lineage>
</organism>
<dbReference type="Proteomes" id="UP000230066">
    <property type="component" value="Unassembled WGS sequence"/>
</dbReference>
<accession>A0A4E0RWL1</accession>
<feature type="region of interest" description="Disordered" evidence="1">
    <location>
        <begin position="474"/>
        <end position="504"/>
    </location>
</feature>
<dbReference type="SUPFAM" id="SSF55874">
    <property type="entry name" value="ATPase domain of HSP90 chaperone/DNA topoisomerase II/histidine kinase"/>
    <property type="match status" value="1"/>
</dbReference>
<dbReference type="Pfam" id="PF25794">
    <property type="entry name" value="SACS"/>
    <property type="match status" value="1"/>
</dbReference>
<evidence type="ECO:0000259" key="2">
    <source>
        <dbReference type="Pfam" id="PF25794"/>
    </source>
</evidence>
<dbReference type="EMBL" id="JXXN02000476">
    <property type="protein sequence ID" value="THD27268.1"/>
    <property type="molecule type" value="Genomic_DNA"/>
</dbReference>
<feature type="compositionally biased region" description="Basic and acidic residues" evidence="1">
    <location>
        <begin position="483"/>
        <end position="496"/>
    </location>
</feature>
<proteinExistence type="predicted"/>
<dbReference type="InterPro" id="IPR052957">
    <property type="entry name" value="Auxin_embryo_med"/>
</dbReference>
<evidence type="ECO:0000313" key="3">
    <source>
        <dbReference type="EMBL" id="THD27268.1"/>
    </source>
</evidence>
<feature type="region of interest" description="Disordered" evidence="1">
    <location>
        <begin position="888"/>
        <end position="909"/>
    </location>
</feature>
<sequence length="3269" mass="363499">MVHPEPIPSSFDLQSIPVRQSQFSSIHEVDNLILQILHDVSQEGRYTGPGCIQEELFRRFPAVFTFLRDIGRNPDTIPRLVEHRRHVQRVNTQLWAYATTHNVITLRDMEQLVQAELPDSFTLLGPIVSLPAVLEICQTRHLDNRVIEAFRRGHIPSRLCMTNEEVLELLYDCVCKNRFRLPGSLSGNSTSLWWESAFVHYLLLHMEVPGIPSTFTRDLAFTYNVSFLSPYGIRLNGLPALIKSVISMLRPESLAKANQIAETRINKEVRDLYQQFSDEFFDQASMSWWKHNPVKVLKHLAKCTTSLHSALTQWAASRGCVWPEGYLDSYLLFGEFVERVAQKGPFRCLLHLVVALANRGQPQFEQLVAQVCKFATADQHAPPVVVDLTDSPSTPVYPEETDDTDPYVNFLVDLVREFNTVLENSDGTDTVWQAMADLERRLIQSDTRPGSSTTSHHTLMQWLSEAAKESIPDLKWTLKPKGPKKEENLSSEDSTKPIHSTDTSSFDPDKICIFVRKLTWLRERSKEDVINLVSCELRIPRSEQLERVVSTTLVELTDRDASVREPVLYHEDIPSLDSVSVSRSSTSDRTNSRRQVSFSMEASIALINRDAVLALLATCPPLVDLNNWSQWSTSGLLLDRWGSLERFLSECGASKVCDRYNLVAIRLVSDSGGDCHGGGLLRFTASASLSDVDRLFCQWSDTRSLDAARAFCDLMIGCLLQINGLPISQTIQAVGKRLASQVPGTSNWLALGRDLQFCCPNALLGPLFSKFLVPCLDQVGLRSASSWSEDVPDIVIPEIGSDAVTYLDQLFRAPGLAKSDCSILISSVGTIGLQLRWPAFVRYFESHRLLAQSLGTAVSSCERADDESASRLDPSTVQTDRVVTVEVKPPADSTPPSAGLTKHASKQSTLESVIPCETDKRSIPVDRSSPTTCSSRRKFIQELRRREFGCGANLSMEAADLVRRMEGKLARSLVQLSEDLYGAPGHFLLELIQNADDNRYNLPHTNETRELPTLEFCAAIHTRSGTSVEPSSALLVMNNEAVGFTEMDIASLCDIGVSTKTEDRDSKTGRKGIGFKSVFNVTDAPEVHSNGFHLRFHRQSRESTRGPSSAETGPVSQLIPEWCNSSEPGSSQQSSGWPLPCPVPSWCTTLLVLPLTAKWNSPGLQLSSVIQLTRETLVPSVMLFLRRLRCLKFSCSSESITSDASDFRKTLLCLTRHSEQLSGNNKDHVTEVISVIEKEWNHAKPKNQETTTVHRWFCFRELVRADESRGFGYTPRNTEISIAVSLTDPEPMPKCSIFAYLPVRESAFSFFINADFDLTSSREDVDGTSAWNQWLVGQVPNVFAHMIEQALQLFDSPEPNLNSIELVTQLSRHQFIGRLLSCLPCLSDGPPGQAQSGTHVSGGLFYGLSAQLRQRLSRLAWLPVQECGSAATRNLVDHTGPSLATPDRMLLAPCEQDGDGSTGSSQSSRVLTRLLVERLGMHEPHPDLLAPPTRQLAQEQEAAEDVSANEGALLHAVEEVDARCSWLITRHRREALFWLGVQTISIDSLLDLASHLNPDEWRRPELLNVFLTSLELAISNHVTRPRESQSSHSTISAVRRRVLSALGHMCILPLVNRNVVRFTDNILHPLCCQQSVPILLPPSPSQLVNLIDLTYEDYIELLSTLGPLVDPCAVKSSIMRCSSVGVDLSSLLTQPNPEGFEMKIALPEIVFSEWISPALEQFQLQTDDGNGCSDAMVNWLVAVGQLYTSLICLTDCPSFTQVPHKLPLVIRDRAGRSHIAPSLNCLPGEQRDEPIFLPPTSFTIAVGTAPTTGSSDDLEMRLFEFLLAQLDDSDPIHLISVAYFTKPLSTDRHGCRWFQLFSEAGVCTLLSVHSVRYHVTAEQLTSDTMDLSCVPTAQYSALPSGHRLRSALLLALEAAGYTFDSQPQGDAREWIVEDFVSPGMELLLSLIGRLSDQHAAAESSYQLACLLYDNWNAFERVQQSWFATKSLPGTQSSKLRPSTTGGGVAIAPLQFDTTGSVSSLGPARWLVQLRTTRWFPVFESSEPNCVRLVSPEHDAPIYSPIAFNELRRWHDEEFHNLLQRVCRIWAPGPYVAQNPPPNSGFTKALQLAEKLERSTFESLVRLLPTLDHLADSDERSILTPDLMLKLYRAAGRCAPTAHSNGTDTSEYNFWLRSVFASSEYPCILVQCPNTSDMKQQSGDNVISVKRVRVDHPTPSTSTHSLDLICPICTEKRVHSKSVTSGSKRRSVESRSGSTGDCSNSPRYHLVKPDQVCWIRARLPELPTPEGESGIRELDEDDDEEESIDPHIDQCIFEPHFIPDNTSSVPKSVDQTGTRPYALNECYSGEHRSFFVDTLRIPLTSSLDEVLSLRPPAKPVSVSGDHPRWTHKRWCHFGRRLAQWYALLDYWLLLELENSGSPSSVVTRTKTSAAVDDQRTDRLMRSNDETNAALQTVFQFPLLFGADGRWHRPSDVLTLNRPGQSENGRQLPPKSSTHLGRCLFAWTKPQYADLVIHADSDSGTGLYTVLAHSLTLFDARHDPRFTSSMEPHDSLSRSLGERPLHRAHIEGTARGLLLDVIGLPVIDRVAMLTITPSDRHSSLSQTPSTIPHRPIPCTQLSEFWRTFCSLVRLWATSLPSSSTVVPLDTLGAFLVDHLTLKMSARDSLPITLSDSLRRFRLTRRCLACVLDSRLYVDSTLGADLFARLASLSVETTASVTFLAVGLMDDPDLMDSMSRMERSSTRSLYASLADSVCPLGGSDKIALKHFLRGFLNVIHSIAPDLHTNMGFGFSFSSTVVIQQLQNYLTSHGIRRSPALRLLRSICETKQPPTRPPLPRTSATTESGSEGHTTEHTTWAPVAQVESGPTKIRPLREPHLPTATGDGGGEPVSSAGQITQSEPEHNPPRPNTSTENVLSHDRTSSHSVRYPAGSSTRNDTLFGELTADEPVSSAGQITQSEPEHNPPRPNTSTENVLSHDRTSSHSVRYPAGSSTRNDTLFGELTAQSHFVRLPRQPVDGSRPGTASEPSRFWSSNEPISSDLSTRLTRMLSDRTEYDADNRSLGVGRLGELYVYHRLMELVRRHQERRSNFDEMVGLDFPTGHPILGSGRIVRCHWANADVESRRPFDLDIDVQIECDASQWDSLLERVSDEVANNVIRVARQPSVSEEDHCQPGLLSVGPIFLEVKSTAGANTADPTTDLFEISLSEVMCAAEHSWRYHLLRVMWERSPDGSPQLQVAPRITHIPDLATELRQHSPALKLCCAMLRANLR</sequence>
<feature type="region of interest" description="Disordered" evidence="1">
    <location>
        <begin position="3011"/>
        <end position="3034"/>
    </location>
</feature>
<dbReference type="InterPro" id="IPR036890">
    <property type="entry name" value="HATPase_C_sf"/>
</dbReference>
<dbReference type="PANTHER" id="PTHR32387:SF0">
    <property type="entry name" value="PROTEIN NO VEIN"/>
    <property type="match status" value="1"/>
</dbReference>
<feature type="compositionally biased region" description="Polar residues" evidence="1">
    <location>
        <begin position="2253"/>
        <end position="2265"/>
    </location>
</feature>
<protein>
    <recommendedName>
        <fullName evidence="2">Sacsin/Nov domain-containing protein</fullName>
    </recommendedName>
</protein>
<keyword evidence="4" id="KW-1185">Reference proteome</keyword>
<feature type="region of interest" description="Disordered" evidence="1">
    <location>
        <begin position="2825"/>
        <end position="2993"/>
    </location>
</feature>
<name>A0A4E0RWL1_FASHE</name>
<feature type="domain" description="Sacsin/Nov" evidence="2">
    <location>
        <begin position="985"/>
        <end position="1090"/>
    </location>
</feature>
<dbReference type="NCBIfam" id="NF047352">
    <property type="entry name" value="P_loop_sacsin"/>
    <property type="match status" value="1"/>
</dbReference>
<evidence type="ECO:0000256" key="1">
    <source>
        <dbReference type="SAM" id="MobiDB-lite"/>
    </source>
</evidence>
<dbReference type="PANTHER" id="PTHR32387">
    <property type="entry name" value="WU:FJ29H11"/>
    <property type="match status" value="1"/>
</dbReference>
<feature type="compositionally biased region" description="Low complexity" evidence="1">
    <location>
        <begin position="2838"/>
        <end position="2848"/>
    </location>
</feature>
<dbReference type="Gene3D" id="3.30.565.10">
    <property type="entry name" value="Histidine kinase-like ATPase, C-terminal domain"/>
    <property type="match status" value="1"/>
</dbReference>
<dbReference type="InterPro" id="IPR058210">
    <property type="entry name" value="SACS/Nov_dom"/>
</dbReference>